<dbReference type="AlphaFoldDB" id="A0A6J4TW32"/>
<keyword evidence="2" id="KW-0378">Hydrolase</keyword>
<gene>
    <name evidence="2" type="ORF">AVDCRST_MAG31-2585</name>
</gene>
<proteinExistence type="predicted"/>
<keyword evidence="2" id="KW-0547">Nucleotide-binding</keyword>
<feature type="compositionally biased region" description="Basic and acidic residues" evidence="1">
    <location>
        <begin position="163"/>
        <end position="179"/>
    </location>
</feature>
<organism evidence="2">
    <name type="scientific">uncultured Sphingomonas sp</name>
    <dbReference type="NCBI Taxonomy" id="158754"/>
    <lineage>
        <taxon>Bacteria</taxon>
        <taxon>Pseudomonadati</taxon>
        <taxon>Pseudomonadota</taxon>
        <taxon>Alphaproteobacteria</taxon>
        <taxon>Sphingomonadales</taxon>
        <taxon>Sphingomonadaceae</taxon>
        <taxon>Sphingomonas</taxon>
        <taxon>environmental samples</taxon>
    </lineage>
</organism>
<name>A0A6J4TW32_9SPHN</name>
<feature type="region of interest" description="Disordered" evidence="1">
    <location>
        <begin position="1"/>
        <end position="329"/>
    </location>
</feature>
<evidence type="ECO:0000256" key="1">
    <source>
        <dbReference type="SAM" id="MobiDB-lite"/>
    </source>
</evidence>
<feature type="compositionally biased region" description="Low complexity" evidence="1">
    <location>
        <begin position="275"/>
        <end position="286"/>
    </location>
</feature>
<reference evidence="2" key="1">
    <citation type="submission" date="2020-02" db="EMBL/GenBank/DDBJ databases">
        <authorList>
            <person name="Meier V. D."/>
        </authorList>
    </citation>
    <scope>NUCLEOTIDE SEQUENCE</scope>
    <source>
        <strain evidence="2">AVDCRST_MAG31</strain>
    </source>
</reference>
<feature type="compositionally biased region" description="Basic residues" evidence="1">
    <location>
        <begin position="228"/>
        <end position="257"/>
    </location>
</feature>
<feature type="compositionally biased region" description="Basic residues" evidence="1">
    <location>
        <begin position="209"/>
        <end position="220"/>
    </location>
</feature>
<dbReference type="EMBL" id="CADCWA010000196">
    <property type="protein sequence ID" value="CAA9533231.1"/>
    <property type="molecule type" value="Genomic_DNA"/>
</dbReference>
<feature type="non-terminal residue" evidence="2">
    <location>
        <position position="1"/>
    </location>
</feature>
<feature type="compositionally biased region" description="Gly residues" evidence="1">
    <location>
        <begin position="129"/>
        <end position="142"/>
    </location>
</feature>
<feature type="compositionally biased region" description="Basic and acidic residues" evidence="1">
    <location>
        <begin position="21"/>
        <end position="37"/>
    </location>
</feature>
<evidence type="ECO:0000313" key="2">
    <source>
        <dbReference type="EMBL" id="CAA9533231.1"/>
    </source>
</evidence>
<keyword evidence="2" id="KW-0347">Helicase</keyword>
<accession>A0A6J4TW32</accession>
<feature type="compositionally biased region" description="Low complexity" evidence="1">
    <location>
        <begin position="38"/>
        <end position="54"/>
    </location>
</feature>
<keyword evidence="2" id="KW-0067">ATP-binding</keyword>
<protein>
    <submittedName>
        <fullName evidence="2">RecD-like DNA helicase YrrC</fullName>
    </submittedName>
</protein>
<dbReference type="GO" id="GO:0004386">
    <property type="term" value="F:helicase activity"/>
    <property type="evidence" value="ECO:0007669"/>
    <property type="project" value="UniProtKB-KW"/>
</dbReference>
<feature type="compositionally biased region" description="Basic and acidic residues" evidence="1">
    <location>
        <begin position="98"/>
        <end position="109"/>
    </location>
</feature>
<sequence>DHRPPPARIRPEGGRLQAHGAEPDRLRSARRGRDLHGGRAAHARVAARLARGRGAAAGGRRGPAALGRAGAGAGRHHRVRGGAGGAAHRGVPPSRGQPHRDQRPPDQPRQDAGPRGPGGLGLLLRGRARPGGRGGEGAGAGAGSHPAPLRPRPGARRPGALPDEPRRARGAVAERRTPEGAEPAGRGPRRALRLDLLPRRQGHAGGQRPRARGLQRRPRRDRPDRHGGGRTRRRLRGPGGRLRLRRARRAGAGLRHHGAQEPGLGVPGRGRPAHHPALPHAPAQPGLHRRDPGQAAGGAGGAEAGARHRRARPADPPPLVQAEGMAPRL</sequence>
<feature type="non-terminal residue" evidence="2">
    <location>
        <position position="329"/>
    </location>
</feature>